<dbReference type="InterPro" id="IPR036877">
    <property type="entry name" value="SUI1_dom_sf"/>
</dbReference>
<evidence type="ECO:0000259" key="1">
    <source>
        <dbReference type="PROSITE" id="PS50296"/>
    </source>
</evidence>
<dbReference type="Gene3D" id="3.30.780.10">
    <property type="entry name" value="SUI1-like domain"/>
    <property type="match status" value="1"/>
</dbReference>
<dbReference type="EMBL" id="MN739743">
    <property type="protein sequence ID" value="QHT24252.1"/>
    <property type="molecule type" value="Genomic_DNA"/>
</dbReference>
<dbReference type="Pfam" id="PF01253">
    <property type="entry name" value="SUI1"/>
    <property type="match status" value="1"/>
</dbReference>
<name>A0A6C0E6A9_9ZZZZ</name>
<dbReference type="PROSITE" id="PS50296">
    <property type="entry name" value="SUI1"/>
    <property type="match status" value="1"/>
</dbReference>
<dbReference type="GO" id="GO:0003743">
    <property type="term" value="F:translation initiation factor activity"/>
    <property type="evidence" value="ECO:0007669"/>
    <property type="project" value="InterPro"/>
</dbReference>
<protein>
    <recommendedName>
        <fullName evidence="1">SUI1 domain-containing protein</fullName>
    </recommendedName>
</protein>
<dbReference type="AlphaFoldDB" id="A0A6C0E6A9"/>
<dbReference type="SUPFAM" id="SSF55159">
    <property type="entry name" value="eIF1-like"/>
    <property type="match status" value="1"/>
</dbReference>
<accession>A0A6C0E6A9</accession>
<sequence length="90" mass="10283">MDFMLETTVKIHIRVQQQRNNYITIIEGLPDDLDMARIARAMRKTLHCACKVVKADAVIQLQGDHSAVLKDWLLENEVIDKNTEVVTHGL</sequence>
<organism evidence="2">
    <name type="scientific">viral metagenome</name>
    <dbReference type="NCBI Taxonomy" id="1070528"/>
    <lineage>
        <taxon>unclassified sequences</taxon>
        <taxon>metagenomes</taxon>
        <taxon>organismal metagenomes</taxon>
    </lineage>
</organism>
<evidence type="ECO:0000313" key="2">
    <source>
        <dbReference type="EMBL" id="QHT24252.1"/>
    </source>
</evidence>
<reference evidence="2" key="1">
    <citation type="journal article" date="2020" name="Nature">
        <title>Giant virus diversity and host interactions through global metagenomics.</title>
        <authorList>
            <person name="Schulz F."/>
            <person name="Roux S."/>
            <person name="Paez-Espino D."/>
            <person name="Jungbluth S."/>
            <person name="Walsh D.A."/>
            <person name="Denef V.J."/>
            <person name="McMahon K.D."/>
            <person name="Konstantinidis K.T."/>
            <person name="Eloe-Fadrosh E.A."/>
            <person name="Kyrpides N.C."/>
            <person name="Woyke T."/>
        </authorList>
    </citation>
    <scope>NUCLEOTIDE SEQUENCE</scope>
    <source>
        <strain evidence="2">GVMAG-M-3300023179-138</strain>
    </source>
</reference>
<dbReference type="InterPro" id="IPR001950">
    <property type="entry name" value="SUI1"/>
</dbReference>
<feature type="domain" description="SUI1" evidence="1">
    <location>
        <begin position="16"/>
        <end position="77"/>
    </location>
</feature>
<proteinExistence type="predicted"/>